<dbReference type="Gene3D" id="3.90.550.10">
    <property type="entry name" value="Spore Coat Polysaccharide Biosynthesis Protein SpsA, Chain A"/>
    <property type="match status" value="1"/>
</dbReference>
<gene>
    <name evidence="1" type="ORF">U0042_18905</name>
</gene>
<organism evidence="1 2">
    <name type="scientific">Paraburkholderia kururiensis</name>
    <dbReference type="NCBI Taxonomy" id="984307"/>
    <lineage>
        <taxon>Bacteria</taxon>
        <taxon>Pseudomonadati</taxon>
        <taxon>Pseudomonadota</taxon>
        <taxon>Betaproteobacteria</taxon>
        <taxon>Burkholderiales</taxon>
        <taxon>Burkholderiaceae</taxon>
        <taxon>Paraburkholderia</taxon>
    </lineage>
</organism>
<proteinExistence type="predicted"/>
<evidence type="ECO:0000313" key="2">
    <source>
        <dbReference type="Proteomes" id="UP001325479"/>
    </source>
</evidence>
<protein>
    <submittedName>
        <fullName evidence="1">Glycosyltransferase</fullName>
    </submittedName>
</protein>
<accession>A0ABZ0WFR7</accession>
<sequence length="228" mass="25823">MKPIRLVCGTRHNEADFVANSALGRSLKLYHHTPPAQLLLFDNNSAGLSTIYNRAIDHAAQNPAILVFVHDDISLCDFFWMERIYEAVQRFDVVGLAGNTRRVPRQPAWAFVTPDFQWDAREYLSGVVGHGKGFPCNNVSRFGPAGVECKLLDGLMLIADSERLVQSGVRFDEQFDFHFYDMDFCRQAELKGLRMGTWPLSVVHESGGAFGTPSWRAGYERYLRKYGE</sequence>
<dbReference type="SUPFAM" id="SSF53448">
    <property type="entry name" value="Nucleotide-diphospho-sugar transferases"/>
    <property type="match status" value="1"/>
</dbReference>
<dbReference type="InterPro" id="IPR029044">
    <property type="entry name" value="Nucleotide-diphossugar_trans"/>
</dbReference>
<evidence type="ECO:0000313" key="1">
    <source>
        <dbReference type="EMBL" id="WQD76175.1"/>
    </source>
</evidence>
<keyword evidence="2" id="KW-1185">Reference proteome</keyword>
<name>A0ABZ0WFR7_9BURK</name>
<dbReference type="RefSeq" id="WP_114813800.1">
    <property type="nucleotide sequence ID" value="NZ_CP139965.1"/>
</dbReference>
<reference evidence="1 2" key="1">
    <citation type="submission" date="2023-12" db="EMBL/GenBank/DDBJ databases">
        <title>Genome sequencing and assembly of bacterial species from a model synthetic community.</title>
        <authorList>
            <person name="Hogle S.L."/>
        </authorList>
    </citation>
    <scope>NUCLEOTIDE SEQUENCE [LARGE SCALE GENOMIC DNA]</scope>
    <source>
        <strain evidence="1 2">HAMBI 2494</strain>
    </source>
</reference>
<dbReference type="EMBL" id="CP139965">
    <property type="protein sequence ID" value="WQD76175.1"/>
    <property type="molecule type" value="Genomic_DNA"/>
</dbReference>
<dbReference type="Proteomes" id="UP001325479">
    <property type="component" value="Chromosome"/>
</dbReference>